<dbReference type="InterPro" id="IPR024632">
    <property type="entry name" value="PLipase_D_C"/>
</dbReference>
<keyword evidence="6" id="KW-0677">Repeat</keyword>
<protein>
    <recommendedName>
        <fullName evidence="4 11">Phospholipase D</fullName>
        <ecNumber evidence="4 11">3.1.4.4</ecNumber>
    </recommendedName>
</protein>
<gene>
    <name evidence="14" type="ORF">KY290_016361</name>
</gene>
<dbReference type="InterPro" id="IPR035892">
    <property type="entry name" value="C2_domain_sf"/>
</dbReference>
<dbReference type="SMART" id="SM00155">
    <property type="entry name" value="PLDc"/>
    <property type="match status" value="2"/>
</dbReference>
<keyword evidence="10" id="KW-0443">Lipid metabolism</keyword>
<comment type="cofactor">
    <cofactor evidence="2 11">
        <name>Ca(2+)</name>
        <dbReference type="ChEBI" id="CHEBI:29108"/>
    </cofactor>
</comment>
<evidence type="ECO:0000256" key="11">
    <source>
        <dbReference type="PIRNR" id="PIRNR036470"/>
    </source>
</evidence>
<evidence type="ECO:0000259" key="13">
    <source>
        <dbReference type="PROSITE" id="PS50035"/>
    </source>
</evidence>
<feature type="domain" description="PLD phosphodiesterase" evidence="13">
    <location>
        <begin position="307"/>
        <end position="342"/>
    </location>
</feature>
<evidence type="ECO:0000256" key="5">
    <source>
        <dbReference type="ARBA" id="ARBA00022723"/>
    </source>
</evidence>
<dbReference type="PIRSF" id="PIRSF036470">
    <property type="entry name" value="PLD_plant"/>
    <property type="match status" value="1"/>
</dbReference>
<dbReference type="Pfam" id="PF00614">
    <property type="entry name" value="PLDc"/>
    <property type="match status" value="1"/>
</dbReference>
<evidence type="ECO:0000256" key="1">
    <source>
        <dbReference type="ARBA" id="ARBA00000798"/>
    </source>
</evidence>
<evidence type="ECO:0000256" key="4">
    <source>
        <dbReference type="ARBA" id="ARBA00012027"/>
    </source>
</evidence>
<sequence length="805" mass="92250">MSEPKTIILHGDLQLHIIEARHLPNFDITSDRLRRCFTFGGICGKPHHNTADRAGDDYRSDKKDHHRKIITSDPYVTVSAPQTALARTRVIPNSQYPFWDEHFRIPLAHPIAYLEFRVKDDDLFGAEIMGKVKIPAERIATGEDISGWFPIIGSSGKPSKPDTALRVHMKFYPYEKNPLYKQGIASDPQHLGVRNSYFPVRKGSSVKLYQDAHIKLIREPTRPLPRGGDLTLGELLKYKSQEGVRVLLLLWDDKTSHDKFFITTEGLMGTHDEETKKFFKHSSVICVLSPRYASSKLSIMKQQVVGTMFTHHQKCILVDTQAPGNNRKITAFLGGLDLCDGRYDTPEHRLFRDLDTVFKDDFHQPNYPPGTKAPREPWHDLHCRIDGPAAYDMLINFAQRWRRATKWREFSFLKKTMARWHDDAMLKIERISWILSPAFAVSKERTEIPEDDPELYVSREDHPENWHVQIFRSIDSGSVQGFPRSTDVAEEQNLISSKDLVVDKSIEAAYIQAIRSAQHFIYIENQYFLGSSYAWPSYKDAGADHLVPMELALKIASKIRSKERFCVYVVMPMWPEGDPKSTTMQEILYWQSQTMQMMYQVIARELKSMQLLDSHPLDYLNFYCLGNREANAQSSCDADKVSDSFKFQRFMIYVHAKGMIVDDEYVIMGSANINQRSLAGSKDTEIAMGAYQPHHSWGKKQQHPRGQIYGYRMSLWAEHLGTLEGCFQEPEALECVRRVNAVAEDNWKRYTADNFTELNGHLLKYPVLVDADGKVGSFPEYECFPDLGGKIVGNPSPTIPDVLTT</sequence>
<dbReference type="InterPro" id="IPR015679">
    <property type="entry name" value="PLipase_D_fam"/>
</dbReference>
<proteinExistence type="inferred from homology"/>
<evidence type="ECO:0000259" key="12">
    <source>
        <dbReference type="PROSITE" id="PS50004"/>
    </source>
</evidence>
<comment type="catalytic activity">
    <reaction evidence="1 11">
        <text>a 1,2-diacyl-sn-glycero-3-phosphocholine + H2O = a 1,2-diacyl-sn-glycero-3-phosphate + choline + H(+)</text>
        <dbReference type="Rhea" id="RHEA:14445"/>
        <dbReference type="ChEBI" id="CHEBI:15354"/>
        <dbReference type="ChEBI" id="CHEBI:15377"/>
        <dbReference type="ChEBI" id="CHEBI:15378"/>
        <dbReference type="ChEBI" id="CHEBI:57643"/>
        <dbReference type="ChEBI" id="CHEBI:58608"/>
        <dbReference type="EC" id="3.1.4.4"/>
    </reaction>
</comment>
<evidence type="ECO:0000256" key="2">
    <source>
        <dbReference type="ARBA" id="ARBA00001913"/>
    </source>
</evidence>
<dbReference type="PROSITE" id="PS50004">
    <property type="entry name" value="C2"/>
    <property type="match status" value="1"/>
</dbReference>
<dbReference type="Pfam" id="PF00168">
    <property type="entry name" value="C2"/>
    <property type="match status" value="1"/>
</dbReference>
<dbReference type="PANTHER" id="PTHR18896:SF86">
    <property type="entry name" value="PHOSPHOLIPASE D DELTA"/>
    <property type="match status" value="1"/>
</dbReference>
<dbReference type="InterPro" id="IPR001736">
    <property type="entry name" value="PLipase_D/transphosphatidylase"/>
</dbReference>
<evidence type="ECO:0000256" key="3">
    <source>
        <dbReference type="ARBA" id="ARBA00010683"/>
    </source>
</evidence>
<dbReference type="Gene3D" id="3.30.870.10">
    <property type="entry name" value="Endonuclease Chain A"/>
    <property type="match status" value="2"/>
</dbReference>
<dbReference type="Proteomes" id="UP000826656">
    <property type="component" value="Unassembled WGS sequence"/>
</dbReference>
<accession>A0ABQ7VX74</accession>
<dbReference type="InterPro" id="IPR011402">
    <property type="entry name" value="PLipase_D_pln"/>
</dbReference>
<evidence type="ECO:0000313" key="15">
    <source>
        <dbReference type="Proteomes" id="UP000826656"/>
    </source>
</evidence>
<dbReference type="PANTHER" id="PTHR18896">
    <property type="entry name" value="PHOSPHOLIPASE D"/>
    <property type="match status" value="1"/>
</dbReference>
<feature type="domain" description="C2" evidence="12">
    <location>
        <begin position="1"/>
        <end position="149"/>
    </location>
</feature>
<evidence type="ECO:0000256" key="6">
    <source>
        <dbReference type="ARBA" id="ARBA00022737"/>
    </source>
</evidence>
<reference evidence="14 15" key="1">
    <citation type="journal article" date="2021" name="bioRxiv">
        <title>Chromosome-scale and haplotype-resolved genome assembly of a tetraploid potato cultivar.</title>
        <authorList>
            <person name="Sun H."/>
            <person name="Jiao W.-B."/>
            <person name="Krause K."/>
            <person name="Campoy J.A."/>
            <person name="Goel M."/>
            <person name="Folz-Donahue K."/>
            <person name="Kukat C."/>
            <person name="Huettel B."/>
            <person name="Schneeberger K."/>
        </authorList>
    </citation>
    <scope>NUCLEOTIDE SEQUENCE [LARGE SCALE GENOMIC DNA]</scope>
    <source>
        <strain evidence="14">SolTubOtavaFocal</strain>
        <tissue evidence="14">Leaves</tissue>
    </source>
</reference>
<evidence type="ECO:0000256" key="10">
    <source>
        <dbReference type="ARBA" id="ARBA00023098"/>
    </source>
</evidence>
<dbReference type="EMBL" id="JAIVGD010000011">
    <property type="protein sequence ID" value="KAH0772380.1"/>
    <property type="molecule type" value="Genomic_DNA"/>
</dbReference>
<evidence type="ECO:0000256" key="8">
    <source>
        <dbReference type="ARBA" id="ARBA00022837"/>
    </source>
</evidence>
<dbReference type="InterPro" id="IPR000008">
    <property type="entry name" value="C2_dom"/>
</dbReference>
<dbReference type="SMART" id="SM00239">
    <property type="entry name" value="C2"/>
    <property type="match status" value="1"/>
</dbReference>
<name>A0ABQ7VX74_SOLTU</name>
<dbReference type="Pfam" id="PF12357">
    <property type="entry name" value="PLD_C"/>
    <property type="match status" value="1"/>
</dbReference>
<organism evidence="14 15">
    <name type="scientific">Solanum tuberosum</name>
    <name type="common">Potato</name>
    <dbReference type="NCBI Taxonomy" id="4113"/>
    <lineage>
        <taxon>Eukaryota</taxon>
        <taxon>Viridiplantae</taxon>
        <taxon>Streptophyta</taxon>
        <taxon>Embryophyta</taxon>
        <taxon>Tracheophyta</taxon>
        <taxon>Spermatophyta</taxon>
        <taxon>Magnoliopsida</taxon>
        <taxon>eudicotyledons</taxon>
        <taxon>Gunneridae</taxon>
        <taxon>Pentapetalae</taxon>
        <taxon>asterids</taxon>
        <taxon>lamiids</taxon>
        <taxon>Solanales</taxon>
        <taxon>Solanaceae</taxon>
        <taxon>Solanoideae</taxon>
        <taxon>Solaneae</taxon>
        <taxon>Solanum</taxon>
    </lineage>
</organism>
<feature type="domain" description="PLD phosphodiesterase" evidence="13">
    <location>
        <begin position="650"/>
        <end position="677"/>
    </location>
</feature>
<keyword evidence="7 11" id="KW-0378">Hydrolase</keyword>
<evidence type="ECO:0000313" key="14">
    <source>
        <dbReference type="EMBL" id="KAH0772380.1"/>
    </source>
</evidence>
<comment type="similarity">
    <text evidence="3 11">Belongs to the phospholipase D family. C2-PLD subfamily.</text>
</comment>
<dbReference type="Gene3D" id="2.60.40.150">
    <property type="entry name" value="C2 domain"/>
    <property type="match status" value="1"/>
</dbReference>
<dbReference type="SUPFAM" id="SSF49562">
    <property type="entry name" value="C2 domain (Calcium/lipid-binding domain, CaLB)"/>
    <property type="match status" value="1"/>
</dbReference>
<dbReference type="CDD" id="cd04015">
    <property type="entry name" value="C2_plant_PLD"/>
    <property type="match status" value="1"/>
</dbReference>
<dbReference type="EC" id="3.1.4.4" evidence="4 11"/>
<keyword evidence="15" id="KW-1185">Reference proteome</keyword>
<evidence type="ECO:0000256" key="7">
    <source>
        <dbReference type="ARBA" id="ARBA00022801"/>
    </source>
</evidence>
<comment type="caution">
    <text evidence="14">The sequence shown here is derived from an EMBL/GenBank/DDBJ whole genome shotgun (WGS) entry which is preliminary data.</text>
</comment>
<keyword evidence="5" id="KW-0479">Metal-binding</keyword>
<comment type="function">
    <text evidence="11">Hydrolyzes glycerol-phospholipids at the terminal phosphodiesteric bond.</text>
</comment>
<keyword evidence="8 11" id="KW-0106">Calcium</keyword>
<dbReference type="PROSITE" id="PS50035">
    <property type="entry name" value="PLD"/>
    <property type="match status" value="2"/>
</dbReference>
<keyword evidence="9 11" id="KW-0442">Lipid degradation</keyword>
<evidence type="ECO:0000256" key="9">
    <source>
        <dbReference type="ARBA" id="ARBA00022963"/>
    </source>
</evidence>
<dbReference type="SUPFAM" id="SSF56024">
    <property type="entry name" value="Phospholipase D/nuclease"/>
    <property type="match status" value="2"/>
</dbReference>